<name>A0A098BYU0_9BACT</name>
<reference evidence="2 3" key="1">
    <citation type="submission" date="2014-08" db="EMBL/GenBank/DDBJ databases">
        <authorList>
            <person name="Wibberg D."/>
        </authorList>
    </citation>
    <scope>NUCLEOTIDE SEQUENCE [LARGE SCALE GENOMIC DNA]</scope>
    <source>
        <strain evidence="3">ING2-E5B</strain>
    </source>
</reference>
<feature type="chain" id="PRO_5030002962" description="Secreted protein" evidence="1">
    <location>
        <begin position="24"/>
        <end position="154"/>
    </location>
</feature>
<feature type="signal peptide" evidence="1">
    <location>
        <begin position="1"/>
        <end position="23"/>
    </location>
</feature>
<protein>
    <recommendedName>
        <fullName evidence="4">Secreted protein</fullName>
    </recommendedName>
</protein>
<evidence type="ECO:0000313" key="3">
    <source>
        <dbReference type="Proteomes" id="UP000032417"/>
    </source>
</evidence>
<dbReference type="HOGENOM" id="CLU_112450_2_0_10"/>
<sequence>MRRFTTLLLFTLLLSMFTSTLTAQNRSRRMNIEDYEKRKMEFIKTQAGLTNSEAEKYFPLNSELTKKKFDLRILHRDKVQKIKDNSNLSDSEYRKLLEDDMEVKLQEAALDKEYAEKFEKVLSPEKLYRAQQAEREFMQREVSNFRSGQANRRR</sequence>
<gene>
    <name evidence="2" type="ORF">ING2E5B_1071</name>
</gene>
<dbReference type="KEGG" id="pbt:ING2E5B_1071"/>
<keyword evidence="1" id="KW-0732">Signal</keyword>
<evidence type="ECO:0008006" key="4">
    <source>
        <dbReference type="Google" id="ProtNLM"/>
    </source>
</evidence>
<dbReference type="AlphaFoldDB" id="A0A098BYU0"/>
<evidence type="ECO:0000256" key="1">
    <source>
        <dbReference type="SAM" id="SignalP"/>
    </source>
</evidence>
<dbReference type="EMBL" id="LN515532">
    <property type="protein sequence ID" value="CEA15824.1"/>
    <property type="molecule type" value="Genomic_DNA"/>
</dbReference>
<proteinExistence type="predicted"/>
<organism evidence="2 3">
    <name type="scientific">Fermentimonas caenicola</name>
    <dbReference type="NCBI Taxonomy" id="1562970"/>
    <lineage>
        <taxon>Bacteria</taxon>
        <taxon>Pseudomonadati</taxon>
        <taxon>Bacteroidota</taxon>
        <taxon>Bacteroidia</taxon>
        <taxon>Bacteroidales</taxon>
        <taxon>Dysgonomonadaceae</taxon>
        <taxon>Fermentimonas</taxon>
    </lineage>
</organism>
<evidence type="ECO:0000313" key="2">
    <source>
        <dbReference type="EMBL" id="CEA15824.1"/>
    </source>
</evidence>
<keyword evidence="3" id="KW-1185">Reference proteome</keyword>
<dbReference type="Proteomes" id="UP000032417">
    <property type="component" value="Chromosome 1"/>
</dbReference>
<dbReference type="STRING" id="1562970.ING2E5B_1071"/>
<accession>A0A098BYU0</accession>